<evidence type="ECO:0000313" key="2">
    <source>
        <dbReference type="Proteomes" id="UP001459277"/>
    </source>
</evidence>
<gene>
    <name evidence="1" type="ORF">SO802_012464</name>
</gene>
<dbReference type="Proteomes" id="UP001459277">
    <property type="component" value="Unassembled WGS sequence"/>
</dbReference>
<evidence type="ECO:0000313" key="1">
    <source>
        <dbReference type="EMBL" id="KAL0004903.1"/>
    </source>
</evidence>
<dbReference type="EMBL" id="JAZDWU010000004">
    <property type="protein sequence ID" value="KAL0004903.1"/>
    <property type="molecule type" value="Genomic_DNA"/>
</dbReference>
<reference evidence="1 2" key="1">
    <citation type="submission" date="2024-01" db="EMBL/GenBank/DDBJ databases">
        <title>A telomere-to-telomere, gap-free genome of sweet tea (Lithocarpus litseifolius).</title>
        <authorList>
            <person name="Zhou J."/>
        </authorList>
    </citation>
    <scope>NUCLEOTIDE SEQUENCE [LARGE SCALE GENOMIC DNA]</scope>
    <source>
        <strain evidence="1">Zhou-2022a</strain>
        <tissue evidence="1">Leaf</tissue>
    </source>
</reference>
<comment type="caution">
    <text evidence="1">The sequence shown here is derived from an EMBL/GenBank/DDBJ whole genome shotgun (WGS) entry which is preliminary data.</text>
</comment>
<accession>A0AAW2D5C0</accession>
<sequence length="153" mass="17765">MVAALPILKSGSCWRVGNGESIKVYVDKWILNCPANRVLYQGQDVEREMMVSELIDADLHGWRRDVIIEKFCREEVDAICRISLSRRYIADSVFEVFIVQAWLLWNQRNVVAHGGQLRDPKLLNQRAVEYLDEYRKVQDQITLPNTATQSRQS</sequence>
<keyword evidence="2" id="KW-1185">Reference proteome</keyword>
<proteinExistence type="predicted"/>
<name>A0AAW2D5C0_9ROSI</name>
<dbReference type="AlphaFoldDB" id="A0AAW2D5C0"/>
<organism evidence="1 2">
    <name type="scientific">Lithocarpus litseifolius</name>
    <dbReference type="NCBI Taxonomy" id="425828"/>
    <lineage>
        <taxon>Eukaryota</taxon>
        <taxon>Viridiplantae</taxon>
        <taxon>Streptophyta</taxon>
        <taxon>Embryophyta</taxon>
        <taxon>Tracheophyta</taxon>
        <taxon>Spermatophyta</taxon>
        <taxon>Magnoliopsida</taxon>
        <taxon>eudicotyledons</taxon>
        <taxon>Gunneridae</taxon>
        <taxon>Pentapetalae</taxon>
        <taxon>rosids</taxon>
        <taxon>fabids</taxon>
        <taxon>Fagales</taxon>
        <taxon>Fagaceae</taxon>
        <taxon>Lithocarpus</taxon>
    </lineage>
</organism>
<protein>
    <submittedName>
        <fullName evidence="1">Uncharacterized protein</fullName>
    </submittedName>
</protein>